<evidence type="ECO:0000256" key="2">
    <source>
        <dbReference type="SAM" id="Phobius"/>
    </source>
</evidence>
<comment type="caution">
    <text evidence="3">The sequence shown here is derived from an EMBL/GenBank/DDBJ whole genome shotgun (WGS) entry which is preliminary data.</text>
</comment>
<dbReference type="RefSeq" id="WP_246334419.1">
    <property type="nucleotide sequence ID" value="NZ_BAAAYY010000010.1"/>
</dbReference>
<sequence>MSTGAEPMPQWHHVTLAIAPDERSAEVTIEGRTRLVTGQGAKETRRAAIGAIAEYATRTGRHVVIDAQDAHSVWQLVATPAGVVRAAATPPQPPQRSRRGRRLAVVAVGGVLAVGVLAGAGVAAVRLLPDATVVPVDGSSAPASATFETRPAPPGFTRQADWRLPMAPGTRPAVALDGSAAALIDPDERLMVVGPGGTETWSAELPVEVGDIDGPLRFARDGDTQRVVLVGDGALWLWPAGGGVPERFDLPDDAEVSFAGTGPLVTAGDDAFVPSFAASSEDSAEAAASPGGFSEGELVRVEPPGGTGAMLADGGEVLAASADGPWAWAGGEEEPREVEADRPEGAEEVDRVLTASAGYVIVRWSADDEDRTVLAVHDAGDGSVTASAAIAPDELEDARWVDGDRTAAYGPLLVDLADGTTDVLSGFIPVNAAGDTLYGELDGAPVAVGADGEPVELEEDTARPWGLLDGRAVVVADDDLYALSPE</sequence>
<protein>
    <submittedName>
        <fullName evidence="3">Uncharacterized protein</fullName>
    </submittedName>
</protein>
<dbReference type="EMBL" id="JACCCC010000001">
    <property type="protein sequence ID" value="NYE48839.1"/>
    <property type="molecule type" value="Genomic_DNA"/>
</dbReference>
<keyword evidence="4" id="KW-1185">Reference proteome</keyword>
<reference evidence="3 4" key="1">
    <citation type="submission" date="2020-07" db="EMBL/GenBank/DDBJ databases">
        <title>Sequencing the genomes of 1000 actinobacteria strains.</title>
        <authorList>
            <person name="Klenk H.-P."/>
        </authorList>
    </citation>
    <scope>NUCLEOTIDE SEQUENCE [LARGE SCALE GENOMIC DNA]</scope>
    <source>
        <strain evidence="3 4">CXB654</strain>
    </source>
</reference>
<evidence type="ECO:0000256" key="1">
    <source>
        <dbReference type="SAM" id="MobiDB-lite"/>
    </source>
</evidence>
<keyword evidence="2" id="KW-0472">Membrane</keyword>
<name>A0A852TXW3_9ACTN</name>
<keyword evidence="2" id="KW-1133">Transmembrane helix</keyword>
<feature type="region of interest" description="Disordered" evidence="1">
    <location>
        <begin position="326"/>
        <end position="345"/>
    </location>
</feature>
<feature type="transmembrane region" description="Helical" evidence="2">
    <location>
        <begin position="103"/>
        <end position="125"/>
    </location>
</feature>
<dbReference type="AlphaFoldDB" id="A0A852TXW3"/>
<keyword evidence="2" id="KW-0812">Transmembrane</keyword>
<gene>
    <name evidence="3" type="ORF">HDA32_003959</name>
</gene>
<dbReference type="Proteomes" id="UP000589036">
    <property type="component" value="Unassembled WGS sequence"/>
</dbReference>
<evidence type="ECO:0000313" key="3">
    <source>
        <dbReference type="EMBL" id="NYE48839.1"/>
    </source>
</evidence>
<dbReference type="SUPFAM" id="SSF75011">
    <property type="entry name" value="3-carboxy-cis,cis-mucoante lactonizing enzyme"/>
    <property type="match status" value="1"/>
</dbReference>
<organism evidence="3 4">
    <name type="scientific">Spinactinospora alkalitolerans</name>
    <dbReference type="NCBI Taxonomy" id="687207"/>
    <lineage>
        <taxon>Bacteria</taxon>
        <taxon>Bacillati</taxon>
        <taxon>Actinomycetota</taxon>
        <taxon>Actinomycetes</taxon>
        <taxon>Streptosporangiales</taxon>
        <taxon>Nocardiopsidaceae</taxon>
        <taxon>Spinactinospora</taxon>
    </lineage>
</organism>
<evidence type="ECO:0000313" key="4">
    <source>
        <dbReference type="Proteomes" id="UP000589036"/>
    </source>
</evidence>
<accession>A0A852TXW3</accession>
<proteinExistence type="predicted"/>